<evidence type="ECO:0000256" key="5">
    <source>
        <dbReference type="ARBA" id="ARBA00022833"/>
    </source>
</evidence>
<evidence type="ECO:0000256" key="9">
    <source>
        <dbReference type="PROSITE-ProRule" id="PRU00175"/>
    </source>
</evidence>
<keyword evidence="4" id="KW-0479">Metal-binding</keyword>
<evidence type="ECO:0000259" key="11">
    <source>
        <dbReference type="PROSITE" id="PS50089"/>
    </source>
</evidence>
<dbReference type="PROSITE" id="PS50089">
    <property type="entry name" value="ZF_RING_2"/>
    <property type="match status" value="1"/>
</dbReference>
<evidence type="ECO:0000256" key="8">
    <source>
        <dbReference type="ARBA" id="ARBA00024209"/>
    </source>
</evidence>
<protein>
    <recommendedName>
        <fullName evidence="11">RING-type domain-containing protein</fullName>
    </recommendedName>
</protein>
<evidence type="ECO:0000313" key="12">
    <source>
        <dbReference type="EMBL" id="KAJ0964272.1"/>
    </source>
</evidence>
<evidence type="ECO:0000256" key="3">
    <source>
        <dbReference type="ARBA" id="ARBA00022692"/>
    </source>
</evidence>
<reference evidence="12" key="1">
    <citation type="submission" date="2021-03" db="EMBL/GenBank/DDBJ databases">
        <authorList>
            <person name="Li Z."/>
            <person name="Yang C."/>
        </authorList>
    </citation>
    <scope>NUCLEOTIDE SEQUENCE</scope>
    <source>
        <strain evidence="12">Dzin_1.0</strain>
        <tissue evidence="12">Leaf</tissue>
    </source>
</reference>
<dbReference type="GO" id="GO:0016020">
    <property type="term" value="C:membrane"/>
    <property type="evidence" value="ECO:0007669"/>
    <property type="project" value="UniProtKB-SubCell"/>
</dbReference>
<reference evidence="12" key="2">
    <citation type="journal article" date="2022" name="Hortic Res">
        <title>The genome of Dioscorea zingiberensis sheds light on the biosynthesis, origin and evolution of the medicinally important diosgenin saponins.</title>
        <authorList>
            <person name="Li Y."/>
            <person name="Tan C."/>
            <person name="Li Z."/>
            <person name="Guo J."/>
            <person name="Li S."/>
            <person name="Chen X."/>
            <person name="Wang C."/>
            <person name="Dai X."/>
            <person name="Yang H."/>
            <person name="Song W."/>
            <person name="Hou L."/>
            <person name="Xu J."/>
            <person name="Tong Z."/>
            <person name="Xu A."/>
            <person name="Yuan X."/>
            <person name="Wang W."/>
            <person name="Yang Q."/>
            <person name="Chen L."/>
            <person name="Sun Z."/>
            <person name="Wang K."/>
            <person name="Pan B."/>
            <person name="Chen J."/>
            <person name="Bao Y."/>
            <person name="Liu F."/>
            <person name="Qi X."/>
            <person name="Gang D.R."/>
            <person name="Wen J."/>
            <person name="Li J."/>
        </authorList>
    </citation>
    <scope>NUCLEOTIDE SEQUENCE</scope>
    <source>
        <strain evidence="12">Dzin_1.0</strain>
    </source>
</reference>
<dbReference type="PANTHER" id="PTHR46905">
    <property type="entry name" value="RING-H2 FINGER PROTEIN ATL78"/>
    <property type="match status" value="1"/>
</dbReference>
<dbReference type="InterPro" id="IPR013083">
    <property type="entry name" value="Znf_RING/FYVE/PHD"/>
</dbReference>
<dbReference type="EMBL" id="JAGGNH010000009">
    <property type="protein sequence ID" value="KAJ0964272.1"/>
    <property type="molecule type" value="Genomic_DNA"/>
</dbReference>
<keyword evidence="3 10" id="KW-0812">Transmembrane</keyword>
<comment type="subcellular location">
    <subcellularLocation>
        <location evidence="1">Membrane</location>
        <topology evidence="1">Single-pass membrane protein</topology>
    </subcellularLocation>
</comment>
<keyword evidence="13" id="KW-1185">Reference proteome</keyword>
<dbReference type="GO" id="GO:0008270">
    <property type="term" value="F:zinc ion binding"/>
    <property type="evidence" value="ECO:0007669"/>
    <property type="project" value="UniProtKB-KW"/>
</dbReference>
<sequence length="142" mass="15504">MRPPPPSASPTWGPYSSSKDFDANMAFIIILVVCVMALTFIAHAAIHFLLRRCHQRRTSNEHKPPTPLNDDELITEAPPSLLFSPGTNLAGAELECAICLAEFAEGDGLRVLPLCRHAFHVKCVDAWLSSTTSCPTCRAFAL</sequence>
<dbReference type="AlphaFoldDB" id="A0A9D5C1K9"/>
<dbReference type="CDD" id="cd16461">
    <property type="entry name" value="RING-H2_EL5-like"/>
    <property type="match status" value="1"/>
</dbReference>
<comment type="caution">
    <text evidence="12">The sequence shown here is derived from an EMBL/GenBank/DDBJ whole genome shotgun (WGS) entry which is preliminary data.</text>
</comment>
<feature type="domain" description="RING-type" evidence="11">
    <location>
        <begin position="96"/>
        <end position="138"/>
    </location>
</feature>
<dbReference type="SUPFAM" id="SSF57850">
    <property type="entry name" value="RING/U-box"/>
    <property type="match status" value="1"/>
</dbReference>
<organism evidence="12 13">
    <name type="scientific">Dioscorea zingiberensis</name>
    <dbReference type="NCBI Taxonomy" id="325984"/>
    <lineage>
        <taxon>Eukaryota</taxon>
        <taxon>Viridiplantae</taxon>
        <taxon>Streptophyta</taxon>
        <taxon>Embryophyta</taxon>
        <taxon>Tracheophyta</taxon>
        <taxon>Spermatophyta</taxon>
        <taxon>Magnoliopsida</taxon>
        <taxon>Liliopsida</taxon>
        <taxon>Dioscoreales</taxon>
        <taxon>Dioscoreaceae</taxon>
        <taxon>Dioscorea</taxon>
    </lineage>
</organism>
<dbReference type="Pfam" id="PF13639">
    <property type="entry name" value="zf-RING_2"/>
    <property type="match status" value="1"/>
</dbReference>
<dbReference type="Proteomes" id="UP001085076">
    <property type="component" value="Miscellaneous, Linkage group lg09"/>
</dbReference>
<feature type="transmembrane region" description="Helical" evidence="10">
    <location>
        <begin position="25"/>
        <end position="50"/>
    </location>
</feature>
<evidence type="ECO:0000256" key="7">
    <source>
        <dbReference type="ARBA" id="ARBA00023136"/>
    </source>
</evidence>
<dbReference type="InterPro" id="IPR044602">
    <property type="entry name" value="ATL10/ATL72-79-like"/>
</dbReference>
<evidence type="ECO:0000256" key="1">
    <source>
        <dbReference type="ARBA" id="ARBA00004167"/>
    </source>
</evidence>
<keyword evidence="6 10" id="KW-1133">Transmembrane helix</keyword>
<keyword evidence="9" id="KW-0863">Zinc-finger</keyword>
<dbReference type="PANTHER" id="PTHR46905:SF1">
    <property type="entry name" value="RING-TYPE E3 UBIQUITIN TRANSFERASE"/>
    <property type="match status" value="1"/>
</dbReference>
<proteinExistence type="inferred from homology"/>
<accession>A0A9D5C1K9</accession>
<dbReference type="OrthoDB" id="8062037at2759"/>
<comment type="similarity">
    <text evidence="8">Belongs to the RING-type zinc finger family. ATL subfamily.</text>
</comment>
<evidence type="ECO:0000256" key="6">
    <source>
        <dbReference type="ARBA" id="ARBA00022989"/>
    </source>
</evidence>
<gene>
    <name evidence="12" type="ORF">J5N97_029394</name>
</gene>
<dbReference type="Gene3D" id="3.30.40.10">
    <property type="entry name" value="Zinc/RING finger domain, C3HC4 (zinc finger)"/>
    <property type="match status" value="1"/>
</dbReference>
<evidence type="ECO:0000313" key="13">
    <source>
        <dbReference type="Proteomes" id="UP001085076"/>
    </source>
</evidence>
<dbReference type="GO" id="GO:0016740">
    <property type="term" value="F:transferase activity"/>
    <property type="evidence" value="ECO:0007669"/>
    <property type="project" value="UniProtKB-KW"/>
</dbReference>
<dbReference type="GO" id="GO:0016567">
    <property type="term" value="P:protein ubiquitination"/>
    <property type="evidence" value="ECO:0007669"/>
    <property type="project" value="InterPro"/>
</dbReference>
<keyword evidence="5" id="KW-0862">Zinc</keyword>
<keyword evidence="2" id="KW-0808">Transferase</keyword>
<keyword evidence="7 10" id="KW-0472">Membrane</keyword>
<dbReference type="SMART" id="SM00184">
    <property type="entry name" value="RING"/>
    <property type="match status" value="1"/>
</dbReference>
<evidence type="ECO:0000256" key="2">
    <source>
        <dbReference type="ARBA" id="ARBA00022679"/>
    </source>
</evidence>
<evidence type="ECO:0000256" key="4">
    <source>
        <dbReference type="ARBA" id="ARBA00022723"/>
    </source>
</evidence>
<name>A0A9D5C1K9_9LILI</name>
<dbReference type="InterPro" id="IPR001841">
    <property type="entry name" value="Znf_RING"/>
</dbReference>
<evidence type="ECO:0000256" key="10">
    <source>
        <dbReference type="SAM" id="Phobius"/>
    </source>
</evidence>